<dbReference type="InterPro" id="IPR045474">
    <property type="entry name" value="GEVED"/>
</dbReference>
<dbReference type="InterPro" id="IPR013783">
    <property type="entry name" value="Ig-like_fold"/>
</dbReference>
<feature type="domain" description="SD-repeat containing protein B" evidence="7">
    <location>
        <begin position="726"/>
        <end position="821"/>
    </location>
</feature>
<feature type="region of interest" description="Disordered" evidence="4">
    <location>
        <begin position="940"/>
        <end position="963"/>
    </location>
</feature>
<dbReference type="PANTHER" id="PTHR23303:SF15">
    <property type="entry name" value="COLOSSIN-A"/>
    <property type="match status" value="1"/>
</dbReference>
<evidence type="ECO:0000256" key="6">
    <source>
        <dbReference type="SAM" id="SignalP"/>
    </source>
</evidence>
<reference evidence="10" key="1">
    <citation type="submission" date="2020-01" db="EMBL/GenBank/DDBJ databases">
        <authorList>
            <person name="Meier V. D."/>
            <person name="Meier V D."/>
        </authorList>
    </citation>
    <scope>NUCLEOTIDE SEQUENCE</scope>
    <source>
        <strain evidence="10">HLG_WM_MAG_08</strain>
    </source>
</reference>
<sequence length="1170" mass="121918">MKITMFPLSVSVASLLAVLGPVQYAQASDLVTNCVQVTSTDGVDSDSTPDNKAGFQGILDAVNATPPANEDDESCVKVLIPFDYGDAPDSPDTDAPEPDYPTLSGSDGARHQLGTDVYLGQCVDTDLGDTALDAGSDDSTFSSPYWGNCAEQANDEDGVIFSRLRVGEQDIRVNVTASKACQLNAWIDWEGDGSWAGVTEQVFVDEQLSEGFNQLTLSVPTLAKAGETYARFRCSTAGGDGITGEAADGEVEDYKVVIEPAIPAVPLSVGDHVWLDDDKDGIQGADEAGLVDAQVDLLKVEADETLSAARDLNGVVVPTQTITATGQYEFTNLPEGEYIIRVTPPGGYVPTSGGDDVDTNDSNTDSNCQMTDDGIQTLPFLLTAGNEPIAGIDGDDNNGNMTVDCGFHQSAVPKYSVGNQIWIDGGSGNAAHSNNGLKDPGESNVSAILQVELRDSNNGILQQTTSNNGFYLFSGLEAGDYTVCLTAANFAASGPLAGYTASTGSDESDPNLDVDSNDNGSNDPAQGICSGLVTLGTDEPLYELPTASDIAGNDGAGTPDENSNLTVDFGVLPPATAVVPLSVGNLIWNDVDEDGGQDDDEVGLADVQVTLLKPDGSAVTDLSGNEVLPQTTDTSGLYQFTNLPGGDYIVRASPPAGFVLTAGGADVDVNVDDQDSNGVEKANGPETEPFTLAAGTEPVAATDGDDNNGNMTVDFGFYESKEAALALGNYVWVDANVDGLQTLGEKPLQGVTVELTDVAGNSVTDIYGGAVISQTTGADGRYRFGDLPGGDYIVNMSAPAGYYRTTGGLDVDDDDSNTDSNCIIDDAGLIKTHAITLSDNSEPAGSIDGDNENGNMTVDCGFYSTVSVGNYIWNDANANGTQDTEESGMADVTVSLTGADGISPAYDVNGNLVAPVVTNASGLYEFTDLEPGEYSVTVTPPEDGYQLSQGGSDPDNNASDSDSNCVVVDSVYQTPAFKLPTGDKTDNLTVDCGLYRSVGVGSRIWIDLDSDGVQDPGEPGVPRSTVTLLNPDGTFAMDLKGNVVQPQLTSSNGEYFFGDLREGDYVVKVTPPAGYLPTIDNGDPDNDDGTDSNGVKFTDGSVLSDPITLSWGQEPDTDGDGDASTNLTVGFGFTPTAGTSVQIPTASTWTLGLMSMLLSMVAFWRRRRDS</sequence>
<accession>A0A6S6TYU7</accession>
<feature type="transmembrane region" description="Helical" evidence="5">
    <location>
        <begin position="1146"/>
        <end position="1164"/>
    </location>
</feature>
<keyword evidence="5" id="KW-1133">Transmembrane helix</keyword>
<dbReference type="Pfam" id="PF17210">
    <property type="entry name" value="SdrD_B"/>
    <property type="match status" value="6"/>
</dbReference>
<feature type="compositionally biased region" description="Low complexity" evidence="4">
    <location>
        <begin position="952"/>
        <end position="963"/>
    </location>
</feature>
<dbReference type="Pfam" id="PF20009">
    <property type="entry name" value="GEVED"/>
    <property type="match status" value="1"/>
</dbReference>
<evidence type="ECO:0000256" key="1">
    <source>
        <dbReference type="ARBA" id="ARBA00004613"/>
    </source>
</evidence>
<evidence type="ECO:0000256" key="3">
    <source>
        <dbReference type="ARBA" id="ARBA00022729"/>
    </source>
</evidence>
<feature type="domain" description="SD-repeat containing protein B" evidence="7">
    <location>
        <begin position="867"/>
        <end position="994"/>
    </location>
</feature>
<comment type="subcellular location">
    <subcellularLocation>
        <location evidence="1">Secreted</location>
    </subcellularLocation>
</comment>
<dbReference type="InterPro" id="IPR026442">
    <property type="entry name" value="IPTL_CTERM"/>
</dbReference>
<feature type="compositionally biased region" description="Acidic residues" evidence="4">
    <location>
        <begin position="506"/>
        <end position="516"/>
    </location>
</feature>
<feature type="region of interest" description="Disordered" evidence="4">
    <location>
        <begin position="501"/>
        <end position="525"/>
    </location>
</feature>
<dbReference type="PANTHER" id="PTHR23303">
    <property type="entry name" value="CARBOXYPEPTIDASE REGULATORY REGION-CONTAINING"/>
    <property type="match status" value="1"/>
</dbReference>
<evidence type="ECO:0000259" key="8">
    <source>
        <dbReference type="Pfam" id="PF18203"/>
    </source>
</evidence>
<gene>
    <name evidence="10" type="ORF">HELGO_WM24890</name>
</gene>
<dbReference type="InterPro" id="IPR033764">
    <property type="entry name" value="Sdr_B"/>
</dbReference>
<evidence type="ECO:0000313" key="10">
    <source>
        <dbReference type="EMBL" id="CAA6824644.1"/>
    </source>
</evidence>
<feature type="chain" id="PRO_5028191250" evidence="6">
    <location>
        <begin position="28"/>
        <end position="1170"/>
    </location>
</feature>
<evidence type="ECO:0000259" key="7">
    <source>
        <dbReference type="Pfam" id="PF17210"/>
    </source>
</evidence>
<feature type="domain" description="GEVED" evidence="9">
    <location>
        <begin position="183"/>
        <end position="256"/>
    </location>
</feature>
<organism evidence="10">
    <name type="scientific">uncultured Thiotrichaceae bacterium</name>
    <dbReference type="NCBI Taxonomy" id="298394"/>
    <lineage>
        <taxon>Bacteria</taxon>
        <taxon>Pseudomonadati</taxon>
        <taxon>Pseudomonadota</taxon>
        <taxon>Gammaproteobacteria</taxon>
        <taxon>Thiotrichales</taxon>
        <taxon>Thiotrichaceae</taxon>
        <taxon>environmental samples</taxon>
    </lineage>
</organism>
<dbReference type="GO" id="GO:0005576">
    <property type="term" value="C:extracellular region"/>
    <property type="evidence" value="ECO:0007669"/>
    <property type="project" value="UniProtKB-SubCell"/>
</dbReference>
<feature type="domain" description="SD-repeat containing protein B" evidence="7">
    <location>
        <begin position="416"/>
        <end position="516"/>
    </location>
</feature>
<dbReference type="Gene3D" id="2.60.40.10">
    <property type="entry name" value="Immunoglobulins"/>
    <property type="match status" value="6"/>
</dbReference>
<keyword evidence="2" id="KW-0964">Secreted</keyword>
<evidence type="ECO:0000256" key="4">
    <source>
        <dbReference type="SAM" id="MobiDB-lite"/>
    </source>
</evidence>
<dbReference type="AlphaFoldDB" id="A0A6S6TYU7"/>
<evidence type="ECO:0000256" key="5">
    <source>
        <dbReference type="SAM" id="Phobius"/>
    </source>
</evidence>
<proteinExistence type="predicted"/>
<dbReference type="EMBL" id="CACVAV010000387">
    <property type="protein sequence ID" value="CAA6824644.1"/>
    <property type="molecule type" value="Genomic_DNA"/>
</dbReference>
<feature type="domain" description="SD-repeat containing protein B" evidence="7">
    <location>
        <begin position="268"/>
        <end position="372"/>
    </location>
</feature>
<feature type="domain" description="IPTL-CTERM protein sorting" evidence="8">
    <location>
        <begin position="1143"/>
        <end position="1168"/>
    </location>
</feature>
<evidence type="ECO:0000259" key="9">
    <source>
        <dbReference type="Pfam" id="PF20009"/>
    </source>
</evidence>
<dbReference type="InterPro" id="IPR051417">
    <property type="entry name" value="SDr/BOS_complex"/>
</dbReference>
<keyword evidence="3 6" id="KW-0732">Signal</keyword>
<name>A0A6S6TYU7_9GAMM</name>
<feature type="signal peptide" evidence="6">
    <location>
        <begin position="1"/>
        <end position="27"/>
    </location>
</feature>
<keyword evidence="5" id="KW-0812">Transmembrane</keyword>
<feature type="region of interest" description="Disordered" evidence="4">
    <location>
        <begin position="1076"/>
        <end position="1125"/>
    </location>
</feature>
<feature type="domain" description="SD-repeat containing protein B" evidence="7">
    <location>
        <begin position="582"/>
        <end position="696"/>
    </location>
</feature>
<protein>
    <submittedName>
        <fullName evidence="10">IPTL-CTERM protein sorting domain-containing protein</fullName>
    </submittedName>
</protein>
<evidence type="ECO:0000256" key="2">
    <source>
        <dbReference type="ARBA" id="ARBA00022525"/>
    </source>
</evidence>
<keyword evidence="5" id="KW-0472">Membrane</keyword>
<dbReference type="SUPFAM" id="SSF117074">
    <property type="entry name" value="Hypothetical protein PA1324"/>
    <property type="match status" value="6"/>
</dbReference>
<feature type="domain" description="SD-repeat containing protein B" evidence="7">
    <location>
        <begin position="1000"/>
        <end position="1113"/>
    </location>
</feature>
<dbReference type="Pfam" id="PF18203">
    <property type="entry name" value="IPTL-CTERM"/>
    <property type="match status" value="1"/>
</dbReference>